<dbReference type="PANTHER" id="PTHR38454:SF1">
    <property type="entry name" value="INTEGRAL MEMBRANE PROTEIN"/>
    <property type="match status" value="1"/>
</dbReference>
<feature type="transmembrane region" description="Helical" evidence="1">
    <location>
        <begin position="343"/>
        <end position="362"/>
    </location>
</feature>
<feature type="transmembrane region" description="Helical" evidence="1">
    <location>
        <begin position="369"/>
        <end position="389"/>
    </location>
</feature>
<feature type="transmembrane region" description="Helical" evidence="1">
    <location>
        <begin position="528"/>
        <end position="545"/>
    </location>
</feature>
<feature type="transmembrane region" description="Helical" evidence="1">
    <location>
        <begin position="802"/>
        <end position="822"/>
    </location>
</feature>
<keyword evidence="1" id="KW-0812">Transmembrane</keyword>
<dbReference type="EMBL" id="CP044016">
    <property type="protein sequence ID" value="QES87486.1"/>
    <property type="molecule type" value="Genomic_DNA"/>
</dbReference>
<protein>
    <submittedName>
        <fullName evidence="2">YfhO family protein</fullName>
    </submittedName>
</protein>
<evidence type="ECO:0000313" key="2">
    <source>
        <dbReference type="EMBL" id="QES87486.1"/>
    </source>
</evidence>
<dbReference type="PANTHER" id="PTHR38454">
    <property type="entry name" value="INTEGRAL MEMBRANE PROTEIN-RELATED"/>
    <property type="match status" value="1"/>
</dbReference>
<feature type="transmembrane region" description="Helical" evidence="1">
    <location>
        <begin position="503"/>
        <end position="521"/>
    </location>
</feature>
<reference evidence="2 3" key="1">
    <citation type="submission" date="2019-09" db="EMBL/GenBank/DDBJ databases">
        <title>Complete genome sequence of Arachidicoccus sp. B3-10 isolated from apple orchard soil.</title>
        <authorList>
            <person name="Kim H.S."/>
            <person name="Han K.-I."/>
            <person name="Suh M.K."/>
            <person name="Lee K.C."/>
            <person name="Eom M.K."/>
            <person name="Kim J.-S."/>
            <person name="Kang S.W."/>
            <person name="Sin Y."/>
            <person name="Lee J.-S."/>
        </authorList>
    </citation>
    <scope>NUCLEOTIDE SEQUENCE [LARGE SCALE GENOMIC DNA]</scope>
    <source>
        <strain evidence="2 3">B3-10</strain>
    </source>
</reference>
<evidence type="ECO:0000256" key="1">
    <source>
        <dbReference type="SAM" id="Phobius"/>
    </source>
</evidence>
<accession>A0A5P2FVG5</accession>
<dbReference type="InterPro" id="IPR018580">
    <property type="entry name" value="Uncharacterised_YfhO"/>
</dbReference>
<sequence length="830" mass="91243">MKNFSWKKIVPHVIAIVVFLVVALIYCRPAMEGQVLQQTDVIHWRGMAQDAISYKEQHGHLPLWNTHLFSGMPNYQVDQESTSYLPDFTSWISLGLPKPISFFFVACVSFYILSLAFGLDVIIAILASLAFAYATYDPVIIIAGHESKMNALAYAPGLFAGIYMIYKKKYLLGLVITMIFSTLEITAGHYQITYYMFLIVGIMTLYYIYVWVKNKEFKHLVLALVLAGFGTAVGLGNIAKSLMTTAEYAKYTMRGGKTVTTTENGKSETTKTSGLDLDYAFSYSLGKGEGLVLMMPNAYGGSSIETFDEDSHLASALSDLGANPQIASQVPKYWGGINPSTAGPPYSGALICFLAVIGLAVLNKESDKWWMFASIIFGLILSFGSYLPGINGLLFKVLPMYNKFRAPSMALVIPQFVLPLMAGVTLQKIFYAVGEQEYLNKNFKKILYAAGGLFAIALLVYVFNDFTSPMDEQLKSAFGGADKASPLINGIIKDRKGMFASGLGHALLFGLIALGGIFLYVRKIAKPAVIIAVFLVINMIDLLRIDSKYLNSENFVENSDLQSQAFSATPAEQQVLLDKSPHYRVLNLVGGNPFNDAVTSYYFRSIGGYHPAKLRIYQDVIENQFSKPSGGLNMAVLNMLDTKYILTQDQQAAANPQQQGGQGVVQQNPEALGAAWFVKNIQYVNSSADALNALGTFDPKTTAIIENSNKANAASPNYDSTATIQLDKYDNDTIRYTTNAKSNQFAVMSEVYYPAGWNAYIDGKETNYVSANYVLRGINVPAGKHTVEFKFEPKSAIVGQKVIYASNAIFYIVLVLSIVGLVKKRKSEVA</sequence>
<keyword evidence="1" id="KW-0472">Membrane</keyword>
<feature type="transmembrane region" description="Helical" evidence="1">
    <location>
        <begin position="9"/>
        <end position="26"/>
    </location>
</feature>
<dbReference type="KEGG" id="arac:E0W69_002005"/>
<feature type="transmembrane region" description="Helical" evidence="1">
    <location>
        <begin position="219"/>
        <end position="239"/>
    </location>
</feature>
<dbReference type="OrthoDB" id="9772884at2"/>
<evidence type="ECO:0000313" key="3">
    <source>
        <dbReference type="Proteomes" id="UP000292424"/>
    </source>
</evidence>
<gene>
    <name evidence="2" type="ORF">E0W69_002005</name>
</gene>
<proteinExistence type="predicted"/>
<feature type="transmembrane region" description="Helical" evidence="1">
    <location>
        <begin position="194"/>
        <end position="212"/>
    </location>
</feature>
<name>A0A5P2FVG5_9BACT</name>
<feature type="transmembrane region" description="Helical" evidence="1">
    <location>
        <begin position="100"/>
        <end position="133"/>
    </location>
</feature>
<dbReference type="AlphaFoldDB" id="A0A5P2FVG5"/>
<keyword evidence="3" id="KW-1185">Reference proteome</keyword>
<keyword evidence="1" id="KW-1133">Transmembrane helix</keyword>
<dbReference type="Pfam" id="PF09586">
    <property type="entry name" value="YfhO"/>
    <property type="match status" value="1"/>
</dbReference>
<dbReference type="Proteomes" id="UP000292424">
    <property type="component" value="Chromosome"/>
</dbReference>
<organism evidence="2 3">
    <name type="scientific">Rhizosphaericola mali</name>
    <dbReference type="NCBI Taxonomy" id="2545455"/>
    <lineage>
        <taxon>Bacteria</taxon>
        <taxon>Pseudomonadati</taxon>
        <taxon>Bacteroidota</taxon>
        <taxon>Chitinophagia</taxon>
        <taxon>Chitinophagales</taxon>
        <taxon>Chitinophagaceae</taxon>
        <taxon>Rhizosphaericola</taxon>
    </lineage>
</organism>
<feature type="transmembrane region" description="Helical" evidence="1">
    <location>
        <begin position="170"/>
        <end position="188"/>
    </location>
</feature>
<feature type="transmembrane region" description="Helical" evidence="1">
    <location>
        <begin position="409"/>
        <end position="434"/>
    </location>
</feature>
<dbReference type="RefSeq" id="WP_131328363.1">
    <property type="nucleotide sequence ID" value="NZ_CP044016.1"/>
</dbReference>
<feature type="transmembrane region" description="Helical" evidence="1">
    <location>
        <begin position="446"/>
        <end position="463"/>
    </location>
</feature>